<organism evidence="2 3">
    <name type="scientific">Laedolimicola ammoniilytica</name>
    <dbReference type="NCBI Taxonomy" id="2981771"/>
    <lineage>
        <taxon>Bacteria</taxon>
        <taxon>Bacillati</taxon>
        <taxon>Bacillota</taxon>
        <taxon>Clostridia</taxon>
        <taxon>Lachnospirales</taxon>
        <taxon>Lachnospiraceae</taxon>
        <taxon>Laedolimicola</taxon>
    </lineage>
</organism>
<keyword evidence="1" id="KW-0472">Membrane</keyword>
<feature type="transmembrane region" description="Helical" evidence="1">
    <location>
        <begin position="17"/>
        <end position="37"/>
    </location>
</feature>
<dbReference type="Proteomes" id="UP001652461">
    <property type="component" value="Unassembled WGS sequence"/>
</dbReference>
<proteinExistence type="predicted"/>
<keyword evidence="1" id="KW-1133">Transmembrane helix</keyword>
<reference evidence="2 3" key="1">
    <citation type="journal article" date="2021" name="ISME Commun">
        <title>Automated analysis of genomic sequences facilitates high-throughput and comprehensive description of bacteria.</title>
        <authorList>
            <person name="Hitch T.C.A."/>
        </authorList>
    </citation>
    <scope>NUCLEOTIDE SEQUENCE [LARGE SCALE GENOMIC DNA]</scope>
    <source>
        <strain evidence="2 3">Sanger_04</strain>
    </source>
</reference>
<gene>
    <name evidence="2" type="ORF">OCV63_05145</name>
</gene>
<protein>
    <submittedName>
        <fullName evidence="2">Uncharacterized protein</fullName>
    </submittedName>
</protein>
<keyword evidence="1" id="KW-0812">Transmembrane</keyword>
<dbReference type="InterPro" id="IPR052536">
    <property type="entry name" value="ABC-4_Integral_Memb_Prot"/>
</dbReference>
<accession>A0ABT2RVT3</accession>
<evidence type="ECO:0000256" key="1">
    <source>
        <dbReference type="SAM" id="Phobius"/>
    </source>
</evidence>
<dbReference type="RefSeq" id="WP_227595903.1">
    <property type="nucleotide sequence ID" value="NZ_JAOQKC010000005.1"/>
</dbReference>
<keyword evidence="3" id="KW-1185">Reference proteome</keyword>
<name>A0ABT2RVT3_9FIRM</name>
<dbReference type="PANTHER" id="PTHR46795">
    <property type="entry name" value="ABC TRANSPORTER PERMEASE-RELATED-RELATED"/>
    <property type="match status" value="1"/>
</dbReference>
<dbReference type="EMBL" id="JAOQKC010000005">
    <property type="protein sequence ID" value="MCU6696282.1"/>
    <property type="molecule type" value="Genomic_DNA"/>
</dbReference>
<sequence>MYWKLAIQNICRSLRDYIIYFVTLTLTAALMYSFLALGFSSDVLAMAENMSMLTTGILLMSALVAFLSSFVIGYAIRFMLEGVCNLRTDWHGSKDSTEFVPC</sequence>
<evidence type="ECO:0000313" key="3">
    <source>
        <dbReference type="Proteomes" id="UP001652461"/>
    </source>
</evidence>
<evidence type="ECO:0000313" key="2">
    <source>
        <dbReference type="EMBL" id="MCU6696282.1"/>
    </source>
</evidence>
<feature type="transmembrane region" description="Helical" evidence="1">
    <location>
        <begin position="57"/>
        <end position="80"/>
    </location>
</feature>
<comment type="caution">
    <text evidence="2">The sequence shown here is derived from an EMBL/GenBank/DDBJ whole genome shotgun (WGS) entry which is preliminary data.</text>
</comment>
<dbReference type="PANTHER" id="PTHR46795:SF3">
    <property type="entry name" value="ABC TRANSPORTER PERMEASE"/>
    <property type="match status" value="1"/>
</dbReference>